<feature type="domain" description="Helicase C-terminal" evidence="19">
    <location>
        <begin position="376"/>
        <end position="546"/>
    </location>
</feature>
<feature type="domain" description="DEAD-box RNA helicase Q" evidence="20">
    <location>
        <begin position="155"/>
        <end position="183"/>
    </location>
</feature>
<dbReference type="InterPro" id="IPR014001">
    <property type="entry name" value="Helicase_ATP-bd"/>
</dbReference>
<evidence type="ECO:0000256" key="7">
    <source>
        <dbReference type="ARBA" id="ARBA00022840"/>
    </source>
</evidence>
<dbReference type="SMART" id="SM00487">
    <property type="entry name" value="DEXDc"/>
    <property type="match status" value="1"/>
</dbReference>
<evidence type="ECO:0000259" key="19">
    <source>
        <dbReference type="PROSITE" id="PS51194"/>
    </source>
</evidence>
<evidence type="ECO:0000256" key="5">
    <source>
        <dbReference type="ARBA" id="ARBA00022801"/>
    </source>
</evidence>
<keyword evidence="6 15" id="KW-0347">Helicase</keyword>
<proteinExistence type="inferred from homology"/>
<dbReference type="GO" id="GO:0016887">
    <property type="term" value="F:ATP hydrolysis activity"/>
    <property type="evidence" value="ECO:0007669"/>
    <property type="project" value="RHEA"/>
</dbReference>
<protein>
    <recommendedName>
        <fullName evidence="16">ATP-dependent RNA helicase</fullName>
        <ecNumber evidence="16">3.6.4.13</ecNumber>
    </recommendedName>
</protein>
<dbReference type="InterPro" id="IPR044773">
    <property type="entry name" value="DDX18/Has1_DEADc"/>
</dbReference>
<dbReference type="InterPro" id="IPR025313">
    <property type="entry name" value="SPB4-like_CTE"/>
</dbReference>
<dbReference type="GO" id="GO:0006364">
    <property type="term" value="P:rRNA processing"/>
    <property type="evidence" value="ECO:0007669"/>
    <property type="project" value="UniProtKB-KW"/>
</dbReference>
<dbReference type="InterPro" id="IPR001650">
    <property type="entry name" value="Helicase_C-like"/>
</dbReference>
<reference evidence="21 22" key="1">
    <citation type="journal article" date="2018" name="BMC Genomics">
        <title>Comparative genome analyses reveal sequence features reflecting distinct modes of host-adaptation between dicot and monocot powdery mildew.</title>
        <authorList>
            <person name="Wu Y."/>
            <person name="Ma X."/>
            <person name="Pan Z."/>
            <person name="Kale S.D."/>
            <person name="Song Y."/>
            <person name="King H."/>
            <person name="Zhang Q."/>
            <person name="Presley C."/>
            <person name="Deng X."/>
            <person name="Wei C.I."/>
            <person name="Xiao S."/>
        </authorList>
    </citation>
    <scope>NUCLEOTIDE SEQUENCE [LARGE SCALE GENOMIC DNA]</scope>
    <source>
        <strain evidence="21">UMSG2</strain>
    </source>
</reference>
<comment type="subunit">
    <text evidence="12">Associates in the nucleolus with the 60S and pre-60S ribosomal subunits.</text>
</comment>
<evidence type="ECO:0000256" key="17">
    <source>
        <dbReference type="SAM" id="MobiDB-lite"/>
    </source>
</evidence>
<sequence length="634" mass="71792">MIENESMEHAKVTSKKRKRKHGHSEKAGKEPETNVSIKQQTSSTDSKEIIEKAKDKKIKEKSHKKAKKRVDNDSEEKKKTKDTDEEKVQNLSEDDDKNQQVISTQNEDEKEEGEEEEEKEENNEGNDLDISNQIDVGTLALPNVGSNNNQNSNVEKFSELNLSEKTMKAIEEMKFETMTEIQRRGIPPLLAGRDVLGAAKTGSGKTLSFLIPAVEMLYSLRFKPRNGTGVIVVSPTRELALQIFGVARELMTHHSQTYGIVIGGANRRAEAEKLSKGVNLLIATPGRLLDHLQNTQGFVFKNLKALIIDEADRILEIGFEDEMRQIVRILPKDDRQTMLFSATQTTKVEDLARISLRPGPLYINVDHEKEHSTVEGLEQGYVVCDSDKRFLLLFSFLKRNLKKKIIVFFSSCACVKYNAELLNYIDLPVLDLHGKQKQQKRTNTFFEFCNAKQGTLICTDVAARGLDIPDVDWIIQFDPPDDPRDYIHRVGRTARGSNGKGRSLLFLQPSEVGFLVHLKNARVPIVEFEFPAKRIVNVQSQLEKLIAQNYYLNKSAKDGYKSYLQAYASHSLRSIFDVNKLDLVKVARSFGFGVPPRVDLTLGASMARDRKIQKRRAYGSQPKQGSSFKKRYTS</sequence>
<dbReference type="InterPro" id="IPR027417">
    <property type="entry name" value="P-loop_NTPase"/>
</dbReference>
<feature type="compositionally biased region" description="Basic and acidic residues" evidence="17">
    <location>
        <begin position="69"/>
        <end position="88"/>
    </location>
</feature>
<feature type="short sequence motif" description="Q motif" evidence="14">
    <location>
        <begin position="155"/>
        <end position="183"/>
    </location>
</feature>
<feature type="compositionally biased region" description="Basic residues" evidence="17">
    <location>
        <begin position="59"/>
        <end position="68"/>
    </location>
</feature>
<dbReference type="Proteomes" id="UP000286134">
    <property type="component" value="Unassembled WGS sequence"/>
</dbReference>
<feature type="domain" description="Helicase ATP-binding" evidence="18">
    <location>
        <begin position="186"/>
        <end position="362"/>
    </location>
</feature>
<evidence type="ECO:0000256" key="8">
    <source>
        <dbReference type="ARBA" id="ARBA00022884"/>
    </source>
</evidence>
<dbReference type="EC" id="3.6.4.13" evidence="16"/>
<dbReference type="FunFam" id="3.40.50.300:FF:000460">
    <property type="entry name" value="RNA helicase"/>
    <property type="match status" value="1"/>
</dbReference>
<gene>
    <name evidence="21" type="ORF">OnM2_037056</name>
</gene>
<dbReference type="STRING" id="212602.A0A420HX49"/>
<comment type="domain">
    <text evidence="16">The Q motif is unique to and characteristic of the DEAD box family of RNA helicases and controls ATP binding and hydrolysis.</text>
</comment>
<evidence type="ECO:0000256" key="4">
    <source>
        <dbReference type="ARBA" id="ARBA00022741"/>
    </source>
</evidence>
<dbReference type="CDD" id="cd17942">
    <property type="entry name" value="DEADc_DDX18"/>
    <property type="match status" value="1"/>
</dbReference>
<evidence type="ECO:0000313" key="22">
    <source>
        <dbReference type="Proteomes" id="UP000286134"/>
    </source>
</evidence>
<feature type="compositionally biased region" description="Acidic residues" evidence="17">
    <location>
        <begin position="106"/>
        <end position="127"/>
    </location>
</feature>
<comment type="catalytic activity">
    <reaction evidence="13 16">
        <text>ATP + H2O = ADP + phosphate + H(+)</text>
        <dbReference type="Rhea" id="RHEA:13065"/>
        <dbReference type="ChEBI" id="CHEBI:15377"/>
        <dbReference type="ChEBI" id="CHEBI:15378"/>
        <dbReference type="ChEBI" id="CHEBI:30616"/>
        <dbReference type="ChEBI" id="CHEBI:43474"/>
        <dbReference type="ChEBI" id="CHEBI:456216"/>
        <dbReference type="EC" id="3.6.4.13"/>
    </reaction>
</comment>
<dbReference type="GO" id="GO:0003724">
    <property type="term" value="F:RNA helicase activity"/>
    <property type="evidence" value="ECO:0007669"/>
    <property type="project" value="UniProtKB-EC"/>
</dbReference>
<feature type="region of interest" description="Disordered" evidence="17">
    <location>
        <begin position="613"/>
        <end position="634"/>
    </location>
</feature>
<keyword evidence="9" id="KW-0539">Nucleus</keyword>
<dbReference type="Gene3D" id="3.40.50.300">
    <property type="entry name" value="P-loop containing nucleotide triphosphate hydrolases"/>
    <property type="match status" value="2"/>
</dbReference>
<keyword evidence="22" id="KW-1185">Reference proteome</keyword>
<evidence type="ECO:0000256" key="11">
    <source>
        <dbReference type="ARBA" id="ARBA00024357"/>
    </source>
</evidence>
<name>A0A420HX49_9PEZI</name>
<comment type="caution">
    <text evidence="21">The sequence shown here is derived from an EMBL/GenBank/DDBJ whole genome shotgun (WGS) entry which is preliminary data.</text>
</comment>
<dbReference type="PROSITE" id="PS51194">
    <property type="entry name" value="HELICASE_CTER"/>
    <property type="match status" value="1"/>
</dbReference>
<feature type="region of interest" description="Disordered" evidence="17">
    <location>
        <begin position="1"/>
        <end position="131"/>
    </location>
</feature>
<dbReference type="FunFam" id="3.40.50.300:FF:000379">
    <property type="entry name" value="RNA helicase"/>
    <property type="match status" value="1"/>
</dbReference>
<dbReference type="AlphaFoldDB" id="A0A420HX49"/>
<dbReference type="InterPro" id="IPR011545">
    <property type="entry name" value="DEAD/DEAH_box_helicase_dom"/>
</dbReference>
<dbReference type="CDD" id="cd18787">
    <property type="entry name" value="SF2_C_DEAD"/>
    <property type="match status" value="1"/>
</dbReference>
<evidence type="ECO:0000256" key="6">
    <source>
        <dbReference type="ARBA" id="ARBA00022806"/>
    </source>
</evidence>
<organism evidence="21 22">
    <name type="scientific">Erysiphe neolycopersici</name>
    <dbReference type="NCBI Taxonomy" id="212602"/>
    <lineage>
        <taxon>Eukaryota</taxon>
        <taxon>Fungi</taxon>
        <taxon>Dikarya</taxon>
        <taxon>Ascomycota</taxon>
        <taxon>Pezizomycotina</taxon>
        <taxon>Leotiomycetes</taxon>
        <taxon>Erysiphales</taxon>
        <taxon>Erysiphaceae</taxon>
        <taxon>Erysiphe</taxon>
    </lineage>
</organism>
<dbReference type="GO" id="GO:0005730">
    <property type="term" value="C:nucleolus"/>
    <property type="evidence" value="ECO:0007669"/>
    <property type="project" value="UniProtKB-SubCell"/>
</dbReference>
<dbReference type="SUPFAM" id="SSF52540">
    <property type="entry name" value="P-loop containing nucleoside triphosphate hydrolases"/>
    <property type="match status" value="2"/>
</dbReference>
<dbReference type="OrthoDB" id="193931at2759"/>
<feature type="compositionally biased region" description="Basic and acidic residues" evidence="17">
    <location>
        <begin position="45"/>
        <end position="58"/>
    </location>
</feature>
<feature type="compositionally biased region" description="Polar residues" evidence="17">
    <location>
        <begin position="33"/>
        <end position="44"/>
    </location>
</feature>
<dbReference type="InterPro" id="IPR000629">
    <property type="entry name" value="RNA-helicase_DEAD-box_CS"/>
</dbReference>
<evidence type="ECO:0000256" key="16">
    <source>
        <dbReference type="RuleBase" id="RU365068"/>
    </source>
</evidence>
<keyword evidence="8 16" id="KW-0694">RNA-binding</keyword>
<keyword evidence="7 15" id="KW-0067">ATP-binding</keyword>
<evidence type="ECO:0000256" key="13">
    <source>
        <dbReference type="ARBA" id="ARBA00047984"/>
    </source>
</evidence>
<evidence type="ECO:0000256" key="14">
    <source>
        <dbReference type="PROSITE-ProRule" id="PRU00552"/>
    </source>
</evidence>
<feature type="compositionally biased region" description="Basic residues" evidence="17">
    <location>
        <begin position="12"/>
        <end position="23"/>
    </location>
</feature>
<comment type="function">
    <text evidence="16">RNA helicase.</text>
</comment>
<dbReference type="Pfam" id="PF00271">
    <property type="entry name" value="Helicase_C"/>
    <property type="match status" value="1"/>
</dbReference>
<dbReference type="PROSITE" id="PS51195">
    <property type="entry name" value="Q_MOTIF"/>
    <property type="match status" value="1"/>
</dbReference>
<comment type="subcellular location">
    <subcellularLocation>
        <location evidence="1">Nucleus</location>
        <location evidence="1">Nucleolus</location>
    </subcellularLocation>
</comment>
<comment type="similarity">
    <text evidence="11">Belongs to the DEAD box helicase family. DDX18/HAS1 subfamily.</text>
</comment>
<keyword evidence="3" id="KW-0698">rRNA processing</keyword>
<dbReference type="PROSITE" id="PS00039">
    <property type="entry name" value="DEAD_ATP_HELICASE"/>
    <property type="match status" value="1"/>
</dbReference>
<dbReference type="SMART" id="SM00490">
    <property type="entry name" value="HELICc"/>
    <property type="match status" value="1"/>
</dbReference>
<dbReference type="GO" id="GO:0003723">
    <property type="term" value="F:RNA binding"/>
    <property type="evidence" value="ECO:0007669"/>
    <property type="project" value="UniProtKB-UniRule"/>
</dbReference>
<evidence type="ECO:0000256" key="9">
    <source>
        <dbReference type="ARBA" id="ARBA00023242"/>
    </source>
</evidence>
<evidence type="ECO:0000256" key="10">
    <source>
        <dbReference type="ARBA" id="ARBA00024310"/>
    </source>
</evidence>
<dbReference type="PROSITE" id="PS51192">
    <property type="entry name" value="HELICASE_ATP_BIND_1"/>
    <property type="match status" value="1"/>
</dbReference>
<dbReference type="InterPro" id="IPR014014">
    <property type="entry name" value="RNA_helicase_DEAD_Q_motif"/>
</dbReference>
<dbReference type="GO" id="GO:0005524">
    <property type="term" value="F:ATP binding"/>
    <property type="evidence" value="ECO:0007669"/>
    <property type="project" value="UniProtKB-UniRule"/>
</dbReference>
<keyword evidence="4 15" id="KW-0547">Nucleotide-binding</keyword>
<dbReference type="Pfam" id="PF00270">
    <property type="entry name" value="DEAD"/>
    <property type="match status" value="1"/>
</dbReference>
<evidence type="ECO:0000256" key="12">
    <source>
        <dbReference type="ARBA" id="ARBA00024365"/>
    </source>
</evidence>
<feature type="compositionally biased region" description="Basic and acidic residues" evidence="17">
    <location>
        <begin position="1"/>
        <end position="11"/>
    </location>
</feature>
<evidence type="ECO:0000256" key="1">
    <source>
        <dbReference type="ARBA" id="ARBA00004604"/>
    </source>
</evidence>
<dbReference type="PANTHER" id="PTHR24031">
    <property type="entry name" value="RNA HELICASE"/>
    <property type="match status" value="1"/>
</dbReference>
<evidence type="ECO:0000313" key="21">
    <source>
        <dbReference type="EMBL" id="RKF61939.1"/>
    </source>
</evidence>
<keyword evidence="5 15" id="KW-0378">Hydrolase</keyword>
<dbReference type="SMART" id="SM01178">
    <property type="entry name" value="DUF4217"/>
    <property type="match status" value="1"/>
</dbReference>
<evidence type="ECO:0000259" key="20">
    <source>
        <dbReference type="PROSITE" id="PS51195"/>
    </source>
</evidence>
<evidence type="ECO:0000256" key="15">
    <source>
        <dbReference type="RuleBase" id="RU000492"/>
    </source>
</evidence>
<keyword evidence="2" id="KW-0690">Ribosome biogenesis</keyword>
<evidence type="ECO:0000256" key="3">
    <source>
        <dbReference type="ARBA" id="ARBA00022552"/>
    </source>
</evidence>
<comment type="function">
    <text evidence="10">ATP-dependent RNA helicase involved in 40S ribosomal subunit biogenesis. Required for the processing and cleavage of 35S pre-rRNA at sites A0, A1, and A2, leading to mature 18S rRNA.</text>
</comment>
<dbReference type="Pfam" id="PF13959">
    <property type="entry name" value="CTE_SPB4"/>
    <property type="match status" value="1"/>
</dbReference>
<accession>A0A420HX49</accession>
<dbReference type="EMBL" id="MCFK01003747">
    <property type="protein sequence ID" value="RKF61939.1"/>
    <property type="molecule type" value="Genomic_DNA"/>
</dbReference>
<evidence type="ECO:0000259" key="18">
    <source>
        <dbReference type="PROSITE" id="PS51192"/>
    </source>
</evidence>
<evidence type="ECO:0000256" key="2">
    <source>
        <dbReference type="ARBA" id="ARBA00022517"/>
    </source>
</evidence>